<proteinExistence type="predicted"/>
<evidence type="ECO:0000259" key="2">
    <source>
        <dbReference type="Pfam" id="PF25583"/>
    </source>
</evidence>
<dbReference type="InterPro" id="IPR051534">
    <property type="entry name" value="CBASS_pafABC_assoc_protein"/>
</dbReference>
<dbReference type="Pfam" id="PF25583">
    <property type="entry name" value="WCX"/>
    <property type="match status" value="1"/>
</dbReference>
<reference evidence="4" key="1">
    <citation type="journal article" date="2019" name="Int. J. Syst. Evol. Microbiol.">
        <title>The Global Catalogue of Microorganisms (GCM) 10K type strain sequencing project: providing services to taxonomists for standard genome sequencing and annotation.</title>
        <authorList>
            <consortium name="The Broad Institute Genomics Platform"/>
            <consortium name="The Broad Institute Genome Sequencing Center for Infectious Disease"/>
            <person name="Wu L."/>
            <person name="Ma J."/>
        </authorList>
    </citation>
    <scope>NUCLEOTIDE SEQUENCE [LARGE SCALE GENOMIC DNA]</scope>
    <source>
        <strain evidence="4">JCM 17214</strain>
    </source>
</reference>
<gene>
    <name evidence="3" type="ORF">GCM10022406_11730</name>
</gene>
<dbReference type="Proteomes" id="UP001499909">
    <property type="component" value="Unassembled WGS sequence"/>
</dbReference>
<organism evidence="3 4">
    <name type="scientific">Hymenobacter algoricola</name>
    <dbReference type="NCBI Taxonomy" id="486267"/>
    <lineage>
        <taxon>Bacteria</taxon>
        <taxon>Pseudomonadati</taxon>
        <taxon>Bacteroidota</taxon>
        <taxon>Cytophagia</taxon>
        <taxon>Cytophagales</taxon>
        <taxon>Hymenobacteraceae</taxon>
        <taxon>Hymenobacter</taxon>
    </lineage>
</organism>
<feature type="domain" description="WCX" evidence="2">
    <location>
        <begin position="221"/>
        <end position="295"/>
    </location>
</feature>
<evidence type="ECO:0000313" key="4">
    <source>
        <dbReference type="Proteomes" id="UP001499909"/>
    </source>
</evidence>
<comment type="caution">
    <text evidence="3">The sequence shown here is derived from an EMBL/GenBank/DDBJ whole genome shotgun (WGS) entry which is preliminary data.</text>
</comment>
<sequence>MPAHAHLRRQFHLIQRLQQARGRAIPFAELQRYLLESTSVGDFSGGYQLRTFQREIPLMAENFGVTIRHQRGQGYCIAETDPLLPEQQRLLEAFELQEFLRLPAALVSFVQTEPRRPLGLEYLRPILQAAQARQVVELEYQKHWDDQPHRRTIGPLLLREFRGRWYVVAVMVGSGRLACFGLDRIHHLLPSSDQFSPPPAFDAATYFTHCFGITRPTDGEEPQEIRLRFEPVQGRYALSYPLHASQQVVAVDEDAISIQLTVYDTHDLRMELLSYGPEVEVLAPASLRAWVREAHAAHR</sequence>
<accession>A0ABP7MPM4</accession>
<dbReference type="EMBL" id="BAABDH010000018">
    <property type="protein sequence ID" value="GAA3927640.1"/>
    <property type="molecule type" value="Genomic_DNA"/>
</dbReference>
<dbReference type="Pfam" id="PF13280">
    <property type="entry name" value="WYL"/>
    <property type="match status" value="1"/>
</dbReference>
<dbReference type="PANTHER" id="PTHR34580:SF9">
    <property type="entry name" value="SLL5097 PROTEIN"/>
    <property type="match status" value="1"/>
</dbReference>
<dbReference type="PANTHER" id="PTHR34580">
    <property type="match status" value="1"/>
</dbReference>
<feature type="domain" description="WYL" evidence="1">
    <location>
        <begin position="121"/>
        <end position="188"/>
    </location>
</feature>
<evidence type="ECO:0000313" key="3">
    <source>
        <dbReference type="EMBL" id="GAA3927640.1"/>
    </source>
</evidence>
<dbReference type="RefSeq" id="WP_345111385.1">
    <property type="nucleotide sequence ID" value="NZ_BAABDH010000018.1"/>
</dbReference>
<dbReference type="InterPro" id="IPR057727">
    <property type="entry name" value="WCX_dom"/>
</dbReference>
<dbReference type="InterPro" id="IPR026881">
    <property type="entry name" value="WYL_dom"/>
</dbReference>
<name>A0ABP7MPM4_9BACT</name>
<evidence type="ECO:0000259" key="1">
    <source>
        <dbReference type="Pfam" id="PF13280"/>
    </source>
</evidence>
<keyword evidence="4" id="KW-1185">Reference proteome</keyword>
<dbReference type="PROSITE" id="PS52050">
    <property type="entry name" value="WYL"/>
    <property type="match status" value="1"/>
</dbReference>
<protein>
    <submittedName>
        <fullName evidence="3">WYL domain-containing protein</fullName>
    </submittedName>
</protein>